<accession>A0A383U4M2</accession>
<feature type="domain" description="CAAX prenyl protease 2/Lysostaphin resistance protein A-like" evidence="2">
    <location>
        <begin position="70"/>
        <end position="217"/>
    </location>
</feature>
<feature type="transmembrane region" description="Helical" evidence="1">
    <location>
        <begin position="67"/>
        <end position="83"/>
    </location>
</feature>
<evidence type="ECO:0000259" key="2">
    <source>
        <dbReference type="Pfam" id="PF02517"/>
    </source>
</evidence>
<sequence length="230" mass="26979">MKEFFNFLTSGRVILQEYSFVKNIGNVILGYFIFLSIYILSLAIFAYFSEIDTTKTPSAAVGRLNHINIHVRILIVCLIYPILEEIAFRLPLNNNPINIIIGLSFFSLFTSTIIRDLINWNNYKYITHIIIIIISCFFLCLKQKSIIRIVENNYLLFFHLLSLCFCLFHYDSYKVKESPVTSFIPLVSALFFAYYLSFVRMKFGFGYSIIIHCFHNTLFSLPYIIKNFIR</sequence>
<feature type="transmembrane region" description="Helical" evidence="1">
    <location>
        <begin position="95"/>
        <end position="113"/>
    </location>
</feature>
<gene>
    <name evidence="3" type="ORF">SAMEA104719789_01356</name>
</gene>
<keyword evidence="4" id="KW-1185">Reference proteome</keyword>
<dbReference type="AlphaFoldDB" id="A0A383U4M2"/>
<evidence type="ECO:0000256" key="1">
    <source>
        <dbReference type="SAM" id="Phobius"/>
    </source>
</evidence>
<dbReference type="InterPro" id="IPR003675">
    <property type="entry name" value="Rce1/LyrA-like_dom"/>
</dbReference>
<keyword evidence="1" id="KW-0812">Transmembrane</keyword>
<dbReference type="Proteomes" id="UP000262142">
    <property type="component" value="Unassembled WGS sequence"/>
</dbReference>
<dbReference type="EMBL" id="UNSC01000007">
    <property type="protein sequence ID" value="SZD73903.1"/>
    <property type="molecule type" value="Genomic_DNA"/>
</dbReference>
<keyword evidence="1" id="KW-1133">Transmembrane helix</keyword>
<organism evidence="3 4">
    <name type="scientific">Candidatus Ornithobacterium hominis</name>
    <dbReference type="NCBI Taxonomy" id="2497989"/>
    <lineage>
        <taxon>Bacteria</taxon>
        <taxon>Pseudomonadati</taxon>
        <taxon>Bacteroidota</taxon>
        <taxon>Flavobacteriia</taxon>
        <taxon>Flavobacteriales</taxon>
        <taxon>Weeksellaceae</taxon>
        <taxon>Ornithobacterium</taxon>
    </lineage>
</organism>
<feature type="transmembrane region" description="Helical" evidence="1">
    <location>
        <begin position="153"/>
        <end position="170"/>
    </location>
</feature>
<dbReference type="RefSeq" id="WP_119059590.1">
    <property type="nucleotide sequence ID" value="NZ_UNSC01000007.1"/>
</dbReference>
<evidence type="ECO:0000313" key="3">
    <source>
        <dbReference type="EMBL" id="SZD73903.1"/>
    </source>
</evidence>
<feature type="transmembrane region" description="Helical" evidence="1">
    <location>
        <begin position="182"/>
        <end position="198"/>
    </location>
</feature>
<feature type="transmembrane region" description="Helical" evidence="1">
    <location>
        <begin position="125"/>
        <end position="141"/>
    </location>
</feature>
<name>A0A383U4M2_9FLAO</name>
<dbReference type="Pfam" id="PF02517">
    <property type="entry name" value="Rce1-like"/>
    <property type="match status" value="1"/>
</dbReference>
<feature type="transmembrane region" description="Helical" evidence="1">
    <location>
        <begin position="205"/>
        <end position="225"/>
    </location>
</feature>
<keyword evidence="1" id="KW-0472">Membrane</keyword>
<dbReference type="OrthoDB" id="1443714at2"/>
<feature type="transmembrane region" description="Helical" evidence="1">
    <location>
        <begin position="28"/>
        <end position="47"/>
    </location>
</feature>
<evidence type="ECO:0000313" key="4">
    <source>
        <dbReference type="Proteomes" id="UP000262142"/>
    </source>
</evidence>
<protein>
    <recommendedName>
        <fullName evidence="2">CAAX prenyl protease 2/Lysostaphin resistance protein A-like domain-containing protein</fullName>
    </recommendedName>
</protein>
<proteinExistence type="predicted"/>
<reference evidence="3 4" key="1">
    <citation type="submission" date="2018-09" db="EMBL/GenBank/DDBJ databases">
        <authorList>
            <consortium name="Pathogen Informatics"/>
        </authorList>
    </citation>
    <scope>NUCLEOTIDE SEQUENCE [LARGE SCALE GENOMIC DNA]</scope>
    <source>
        <strain evidence="3 4">OH-22767</strain>
    </source>
</reference>